<accession>A0AAD1SC99</accession>
<keyword evidence="2" id="KW-1185">Reference proteome</keyword>
<organism evidence="1 2">
    <name type="scientific">Pelobates cultripes</name>
    <name type="common">Western spadefoot toad</name>
    <dbReference type="NCBI Taxonomy" id="61616"/>
    <lineage>
        <taxon>Eukaryota</taxon>
        <taxon>Metazoa</taxon>
        <taxon>Chordata</taxon>
        <taxon>Craniata</taxon>
        <taxon>Vertebrata</taxon>
        <taxon>Euteleostomi</taxon>
        <taxon>Amphibia</taxon>
        <taxon>Batrachia</taxon>
        <taxon>Anura</taxon>
        <taxon>Pelobatoidea</taxon>
        <taxon>Pelobatidae</taxon>
        <taxon>Pelobates</taxon>
    </lineage>
</organism>
<dbReference type="AlphaFoldDB" id="A0AAD1SC99"/>
<evidence type="ECO:0000313" key="2">
    <source>
        <dbReference type="Proteomes" id="UP001295444"/>
    </source>
</evidence>
<protein>
    <submittedName>
        <fullName evidence="1">Uncharacterized protein</fullName>
    </submittedName>
</protein>
<dbReference type="EMBL" id="OW240916">
    <property type="protein sequence ID" value="CAH2296454.1"/>
    <property type="molecule type" value="Genomic_DNA"/>
</dbReference>
<dbReference type="Proteomes" id="UP001295444">
    <property type="component" value="Chromosome 05"/>
</dbReference>
<reference evidence="1" key="1">
    <citation type="submission" date="2022-03" db="EMBL/GenBank/DDBJ databases">
        <authorList>
            <person name="Alioto T."/>
            <person name="Alioto T."/>
            <person name="Gomez Garrido J."/>
        </authorList>
    </citation>
    <scope>NUCLEOTIDE SEQUENCE</scope>
</reference>
<evidence type="ECO:0000313" key="1">
    <source>
        <dbReference type="EMBL" id="CAH2296454.1"/>
    </source>
</evidence>
<proteinExistence type="predicted"/>
<sequence>MDQLELTQTALDVFRIVHQKVLLGTHRSLKSKMAAATAHTETAMSLSLRKGFKDRTDIDSCTPLSYLGMNLSHRMALMPSSCIHLPGLVEWNSPSQSCTQESDSPAWGAPLQDYQSWLIEGPDPRASDDDSSRALGMVEWSELDLLLCWDYP</sequence>
<name>A0AAD1SC99_PELCU</name>
<gene>
    <name evidence="1" type="ORF">PECUL_23A049847</name>
</gene>